<proteinExistence type="predicted"/>
<reference evidence="1" key="2">
    <citation type="journal article" date="2015" name="Fish Shellfish Immunol.">
        <title>Early steps in the European eel (Anguilla anguilla)-Vibrio vulnificus interaction in the gills: Role of the RtxA13 toxin.</title>
        <authorList>
            <person name="Callol A."/>
            <person name="Pajuelo D."/>
            <person name="Ebbesson L."/>
            <person name="Teles M."/>
            <person name="MacKenzie S."/>
            <person name="Amaro C."/>
        </authorList>
    </citation>
    <scope>NUCLEOTIDE SEQUENCE</scope>
</reference>
<evidence type="ECO:0000313" key="1">
    <source>
        <dbReference type="EMBL" id="JAH80284.1"/>
    </source>
</evidence>
<dbReference type="EMBL" id="GBXM01028293">
    <property type="protein sequence ID" value="JAH80284.1"/>
    <property type="molecule type" value="Transcribed_RNA"/>
</dbReference>
<reference evidence="1" key="1">
    <citation type="submission" date="2014-11" db="EMBL/GenBank/DDBJ databases">
        <authorList>
            <person name="Amaro Gonzalez C."/>
        </authorList>
    </citation>
    <scope>NUCLEOTIDE SEQUENCE</scope>
</reference>
<accession>A0A0E9VQC1</accession>
<organism evidence="1">
    <name type="scientific">Anguilla anguilla</name>
    <name type="common">European freshwater eel</name>
    <name type="synonym">Muraena anguilla</name>
    <dbReference type="NCBI Taxonomy" id="7936"/>
    <lineage>
        <taxon>Eukaryota</taxon>
        <taxon>Metazoa</taxon>
        <taxon>Chordata</taxon>
        <taxon>Craniata</taxon>
        <taxon>Vertebrata</taxon>
        <taxon>Euteleostomi</taxon>
        <taxon>Actinopterygii</taxon>
        <taxon>Neopterygii</taxon>
        <taxon>Teleostei</taxon>
        <taxon>Anguilliformes</taxon>
        <taxon>Anguillidae</taxon>
        <taxon>Anguilla</taxon>
    </lineage>
</organism>
<sequence>MFVPVRLLEMGFSMRHIYKAMEAAGILQKLDPIFYSHLWYTD</sequence>
<dbReference type="AlphaFoldDB" id="A0A0E9VQC1"/>
<protein>
    <submittedName>
        <fullName evidence="1">Uncharacterized protein</fullName>
    </submittedName>
</protein>
<name>A0A0E9VQC1_ANGAN</name>